<keyword evidence="1" id="KW-0812">Transmembrane</keyword>
<accession>A0A0R2KR91</accession>
<organism evidence="2 3">
    <name type="scientific">Lactobacillus amylovorus subsp. animalium DSM 16698</name>
    <dbReference type="NCBI Taxonomy" id="695563"/>
    <lineage>
        <taxon>Bacteria</taxon>
        <taxon>Bacillati</taxon>
        <taxon>Bacillota</taxon>
        <taxon>Bacilli</taxon>
        <taxon>Lactobacillales</taxon>
        <taxon>Lactobacillaceae</taxon>
        <taxon>Lactobacillus</taxon>
        <taxon>Lactobacillus amylovorus subsp. animalium</taxon>
    </lineage>
</organism>
<keyword evidence="1" id="KW-1133">Transmembrane helix</keyword>
<dbReference type="RefSeq" id="WP_056985403.1">
    <property type="nucleotide sequence ID" value="NZ_JQBQ01000014.1"/>
</dbReference>
<evidence type="ECO:0000256" key="1">
    <source>
        <dbReference type="SAM" id="Phobius"/>
    </source>
</evidence>
<protein>
    <submittedName>
        <fullName evidence="2">Uncharacterized protein</fullName>
    </submittedName>
</protein>
<dbReference type="Proteomes" id="UP000051529">
    <property type="component" value="Unassembled WGS sequence"/>
</dbReference>
<feature type="transmembrane region" description="Helical" evidence="1">
    <location>
        <begin position="6"/>
        <end position="23"/>
    </location>
</feature>
<comment type="caution">
    <text evidence="2">The sequence shown here is derived from an EMBL/GenBank/DDBJ whole genome shotgun (WGS) entry which is preliminary data.</text>
</comment>
<keyword evidence="1" id="KW-0472">Membrane</keyword>
<proteinExistence type="predicted"/>
<gene>
    <name evidence="2" type="ORF">IV44_GL000323</name>
</gene>
<sequence length="178" mass="20266">MAKKLITIFILVVVVLITGVLIFKNVNDTSKIILDAKVASDDNHEIAFVNVYDNGKIVKCSSLKNRNFVRPIEVDPQVFEDHTSTNNSTYLTVNKKLLNKNKAISSDPTWIRLIKNLAKRSKHLIAILSLFKLDHEYYIFIKYNAGLSDEGTLYKYDGKFKKVCTLDSNKIIALRKSN</sequence>
<evidence type="ECO:0000313" key="2">
    <source>
        <dbReference type="EMBL" id="KRN92191.1"/>
    </source>
</evidence>
<dbReference type="AlphaFoldDB" id="A0A0R2KR91"/>
<name>A0A0R2KR91_LACAM</name>
<dbReference type="PATRIC" id="fig|695563.3.peg.355"/>
<dbReference type="EMBL" id="JQBQ01000014">
    <property type="protein sequence ID" value="KRN92191.1"/>
    <property type="molecule type" value="Genomic_DNA"/>
</dbReference>
<evidence type="ECO:0000313" key="3">
    <source>
        <dbReference type="Proteomes" id="UP000051529"/>
    </source>
</evidence>
<reference evidence="2 3" key="1">
    <citation type="journal article" date="2015" name="Genome Announc.">
        <title>Expanding the biotechnology potential of lactobacilli through comparative genomics of 213 strains and associated genera.</title>
        <authorList>
            <person name="Sun Z."/>
            <person name="Harris H.M."/>
            <person name="McCann A."/>
            <person name="Guo C."/>
            <person name="Argimon S."/>
            <person name="Zhang W."/>
            <person name="Yang X."/>
            <person name="Jeffery I.B."/>
            <person name="Cooney J.C."/>
            <person name="Kagawa T.F."/>
            <person name="Liu W."/>
            <person name="Song Y."/>
            <person name="Salvetti E."/>
            <person name="Wrobel A."/>
            <person name="Rasinkangas P."/>
            <person name="Parkhill J."/>
            <person name="Rea M.C."/>
            <person name="O'Sullivan O."/>
            <person name="Ritari J."/>
            <person name="Douillard F.P."/>
            <person name="Paul Ross R."/>
            <person name="Yang R."/>
            <person name="Briner A.E."/>
            <person name="Felis G.E."/>
            <person name="de Vos W.M."/>
            <person name="Barrangou R."/>
            <person name="Klaenhammer T.R."/>
            <person name="Caufield P.W."/>
            <person name="Cui Y."/>
            <person name="Zhang H."/>
            <person name="O'Toole P.W."/>
        </authorList>
    </citation>
    <scope>NUCLEOTIDE SEQUENCE [LARGE SCALE GENOMIC DNA]</scope>
    <source>
        <strain evidence="2 3">DSM 16698</strain>
    </source>
</reference>